<accession>A0A2A5J324</accession>
<dbReference type="Proteomes" id="UP000230886">
    <property type="component" value="Unassembled WGS sequence"/>
</dbReference>
<dbReference type="AlphaFoldDB" id="A0A2A5J324"/>
<evidence type="ECO:0000313" key="1">
    <source>
        <dbReference type="EMBL" id="PCK23619.1"/>
    </source>
</evidence>
<proteinExistence type="predicted"/>
<name>A0A2A5J324_RHOSG</name>
<dbReference type="RefSeq" id="WP_099698676.1">
    <property type="nucleotide sequence ID" value="NZ_NOVD01000048.1"/>
</dbReference>
<comment type="caution">
    <text evidence="1">The sequence shown here is derived from an EMBL/GenBank/DDBJ whole genome shotgun (WGS) entry which is preliminary data.</text>
</comment>
<reference evidence="1 2" key="1">
    <citation type="submission" date="2017-07" db="EMBL/GenBank/DDBJ databases">
        <title>Draft sequence of Rhodococcus enclensis 23b-28.</title>
        <authorList>
            <person name="Besaury L."/>
            <person name="Sancelme M."/>
            <person name="Amato P."/>
            <person name="Lallement A."/>
            <person name="Delort A.-M."/>
        </authorList>
    </citation>
    <scope>NUCLEOTIDE SEQUENCE [LARGE SCALE GENOMIC DNA]</scope>
    <source>
        <strain evidence="1 2">23b-28</strain>
    </source>
</reference>
<organism evidence="1 2">
    <name type="scientific">Rhodococcus qingshengii</name>
    <dbReference type="NCBI Taxonomy" id="334542"/>
    <lineage>
        <taxon>Bacteria</taxon>
        <taxon>Bacillati</taxon>
        <taxon>Actinomycetota</taxon>
        <taxon>Actinomycetes</taxon>
        <taxon>Mycobacteriales</taxon>
        <taxon>Nocardiaceae</taxon>
        <taxon>Rhodococcus</taxon>
        <taxon>Rhodococcus erythropolis group</taxon>
    </lineage>
</organism>
<sequence length="610" mass="66771">MRSWSPRLTIRVDTAGEHTYAPTRMPSQAPEVPWALYLADSRGRFRLLCLDFDDREGNQPGAARRAAEQVSRRLHQLDTPHLLCASGGRHSRHLWIRLAETVTATQVRSLAAAFTQKYKDTFDASGLLNPTSGCARAPGSPHRYGAPSQPLRTAGRNAADALAWADTGADPSVVDNLTAWAGGTIPASTRTDRHCDSVTLTKRLRTIDCTRGMIPGTTRPLPEHIRALANTAPSASADTSRISWSIMLSAAHAHWSLDDITAAALTDQLPGLEHLRTESGGAGHGGRRTRKTPHDHIAHQWERALNAVAAAPATPKADVLSHARKHVRAALAAAENTPFFRGSAQGFRRWAALAVIADLMYRADSTDDFELDVRRWAIAAATTKTILAATVWELIDAGWLVRTRPHSGPKAAAYRLVIPAVQKVGHKVTHPLPPAPEHALERSRAYLNHLGRDVWQHHKLGPVAAMVHWTLSVAPELSRARLRHKTGVSIDVFDGVLTVLTANRLIHRGQAVNRERVYAGVAGYLGVSGMLERRQTRYRRESKVWAWWCSEIEWRAAPATAKPSSPMRDLYGRFPTYSGGHCDWSAAMRRVAAVETQGAKASAHTTTGTP</sequence>
<evidence type="ECO:0000313" key="2">
    <source>
        <dbReference type="Proteomes" id="UP000230886"/>
    </source>
</evidence>
<dbReference type="EMBL" id="NOVD01000048">
    <property type="protein sequence ID" value="PCK23619.1"/>
    <property type="molecule type" value="Genomic_DNA"/>
</dbReference>
<protein>
    <submittedName>
        <fullName evidence="1">Uncharacterized protein</fullName>
    </submittedName>
</protein>
<gene>
    <name evidence="1" type="ORF">CHR55_29680</name>
</gene>